<sequence>MKKTIGLITCNYSSKNTEISNDVRPIASMPFLGRYRLVDFALSNLMNCGIRTVGMIMPFNYRSLIDHIGSGKAWGLDRKNGGLFILPGSAFGTSRTGARFLLRDLMTNRIYLERSTSDYVIYSSANFVYNFDLDKMGEYHIESGADITVLCNEAQGYNADATAFEVDDDGRVVGVHNSVNHGDVQSLDCFIISRKKLMDMLDWYAATDYLDIFEALRSDYGHVRVQTYFFDGYARGIFDKNSLYQANMDALNPDVAAKLFPDGNIKTKAHDTAPAKFEVGSSVTNSMISAGCRIYGTVTASVLGRKVIVEPGAVIRDSLVMQGCIVKSGAVVDRAIVDRDNIIPNDTELHGTPENILVRKKYIQS</sequence>
<comment type="caution">
    <text evidence="5">The sequence shown here is derived from an EMBL/GenBank/DDBJ whole genome shotgun (WGS) entry which is preliminary data.</text>
</comment>
<dbReference type="Gene3D" id="3.90.550.10">
    <property type="entry name" value="Spore Coat Polysaccharide Biosynthesis Protein SpsA, Chain A"/>
    <property type="match status" value="1"/>
</dbReference>
<dbReference type="Pfam" id="PF00483">
    <property type="entry name" value="NTP_transferase"/>
    <property type="match status" value="1"/>
</dbReference>
<dbReference type="EC" id="2.7.7.27" evidence="5"/>
<dbReference type="Pfam" id="PF24894">
    <property type="entry name" value="Hexapep_GlmU"/>
    <property type="match status" value="1"/>
</dbReference>
<dbReference type="InterPro" id="IPR011832">
    <property type="entry name" value="GlgDAde_trans"/>
</dbReference>
<dbReference type="GO" id="GO:0005978">
    <property type="term" value="P:glycogen biosynthetic process"/>
    <property type="evidence" value="ECO:0007669"/>
    <property type="project" value="UniProtKB-KW"/>
</dbReference>
<dbReference type="AlphaFoldDB" id="A0A930W2Y5"/>
<feature type="domain" description="Nucleotidyl transferase" evidence="3">
    <location>
        <begin position="29"/>
        <end position="155"/>
    </location>
</feature>
<evidence type="ECO:0000256" key="2">
    <source>
        <dbReference type="ARBA" id="ARBA00023056"/>
    </source>
</evidence>
<dbReference type="InterPro" id="IPR029044">
    <property type="entry name" value="Nucleotide-diphossugar_trans"/>
</dbReference>
<dbReference type="EMBL" id="JABZGW010000275">
    <property type="protein sequence ID" value="MBF4808244.1"/>
    <property type="molecule type" value="Genomic_DNA"/>
</dbReference>
<keyword evidence="5" id="KW-0808">Transferase</keyword>
<comment type="similarity">
    <text evidence="1">Belongs to the bacterial/plant glucose-1-phosphate adenylyltransferase family.</text>
</comment>
<evidence type="ECO:0000259" key="4">
    <source>
        <dbReference type="Pfam" id="PF24894"/>
    </source>
</evidence>
<proteinExistence type="inferred from homology"/>
<dbReference type="InterPro" id="IPR005835">
    <property type="entry name" value="NTP_transferase_dom"/>
</dbReference>
<evidence type="ECO:0000313" key="5">
    <source>
        <dbReference type="EMBL" id="MBF4808244.1"/>
    </source>
</evidence>
<dbReference type="Proteomes" id="UP000698335">
    <property type="component" value="Unassembled WGS sequence"/>
</dbReference>
<dbReference type="InterPro" id="IPR011004">
    <property type="entry name" value="Trimer_LpxA-like_sf"/>
</dbReference>
<keyword evidence="5" id="KW-0548">Nucleotidyltransferase</keyword>
<dbReference type="PANTHER" id="PTHR43523">
    <property type="entry name" value="GLUCOSE-1-PHOSPHATE ADENYLYLTRANSFERASE-RELATED"/>
    <property type="match status" value="1"/>
</dbReference>
<dbReference type="PANTHER" id="PTHR43523:SF6">
    <property type="entry name" value="GLYCOGEN BIOSYNTHESIS PROTEIN GLGD"/>
    <property type="match status" value="1"/>
</dbReference>
<gene>
    <name evidence="5" type="primary">glgD</name>
    <name evidence="5" type="ORF">HXK26_06065</name>
</gene>
<evidence type="ECO:0000256" key="1">
    <source>
        <dbReference type="ARBA" id="ARBA00010443"/>
    </source>
</evidence>
<dbReference type="CDD" id="cd04651">
    <property type="entry name" value="LbH_G1P_AT_C"/>
    <property type="match status" value="1"/>
</dbReference>
<dbReference type="CDD" id="cd02508">
    <property type="entry name" value="ADP_Glucose_PP"/>
    <property type="match status" value="1"/>
</dbReference>
<evidence type="ECO:0000313" key="6">
    <source>
        <dbReference type="Proteomes" id="UP000698335"/>
    </source>
</evidence>
<accession>A0A930W2Y5</accession>
<dbReference type="GO" id="GO:0008878">
    <property type="term" value="F:glucose-1-phosphate adenylyltransferase activity"/>
    <property type="evidence" value="ECO:0007669"/>
    <property type="project" value="UniProtKB-EC"/>
</dbReference>
<dbReference type="InterPro" id="IPR056818">
    <property type="entry name" value="GlmU/GlgC-like_hexapep"/>
</dbReference>
<dbReference type="NCBIfam" id="TIGR02092">
    <property type="entry name" value="glgD"/>
    <property type="match status" value="1"/>
</dbReference>
<dbReference type="Gene3D" id="2.160.10.10">
    <property type="entry name" value="Hexapeptide repeat proteins"/>
    <property type="match status" value="1"/>
</dbReference>
<keyword evidence="2" id="KW-0320">Glycogen biosynthesis</keyword>
<protein>
    <submittedName>
        <fullName evidence="5">Glucose-1-phosphate adenylyltransferase subunit GlgD</fullName>
        <ecNumber evidence="5">2.7.7.27</ecNumber>
    </submittedName>
</protein>
<feature type="domain" description="Glucose-1-phosphate adenylyltransferase/Bifunctional protein GlmU-like C-terminal hexapeptide" evidence="4">
    <location>
        <begin position="280"/>
        <end position="348"/>
    </location>
</feature>
<organism evidence="5 6">
    <name type="scientific">Lancefieldella rimae</name>
    <dbReference type="NCBI Taxonomy" id="1383"/>
    <lineage>
        <taxon>Bacteria</taxon>
        <taxon>Bacillati</taxon>
        <taxon>Actinomycetota</taxon>
        <taxon>Coriobacteriia</taxon>
        <taxon>Coriobacteriales</taxon>
        <taxon>Atopobiaceae</taxon>
        <taxon>Lancefieldella</taxon>
    </lineage>
</organism>
<dbReference type="SUPFAM" id="SSF53448">
    <property type="entry name" value="Nucleotide-diphospho-sugar transferases"/>
    <property type="match status" value="1"/>
</dbReference>
<name>A0A930W2Y5_9ACTN</name>
<dbReference type="SUPFAM" id="SSF51161">
    <property type="entry name" value="Trimeric LpxA-like enzymes"/>
    <property type="match status" value="1"/>
</dbReference>
<evidence type="ECO:0000259" key="3">
    <source>
        <dbReference type="Pfam" id="PF00483"/>
    </source>
</evidence>
<dbReference type="InterPro" id="IPR011831">
    <property type="entry name" value="ADP-Glc_PPase"/>
</dbReference>
<reference evidence="5" key="1">
    <citation type="submission" date="2020-04" db="EMBL/GenBank/DDBJ databases">
        <title>Deep metagenomics examines the oral microbiome during advanced dental caries in children, revealing novel taxa and co-occurrences with host molecules.</title>
        <authorList>
            <person name="Baker J.L."/>
            <person name="Morton J.T."/>
            <person name="Dinis M."/>
            <person name="Alvarez R."/>
            <person name="Tran N.C."/>
            <person name="Knight R."/>
            <person name="Edlund A."/>
        </authorList>
    </citation>
    <scope>NUCLEOTIDE SEQUENCE</scope>
    <source>
        <strain evidence="5">JCVI_38_bin.5</strain>
    </source>
</reference>